<comment type="caution">
    <text evidence="2">The sequence shown here is derived from an EMBL/GenBank/DDBJ whole genome shotgun (WGS) entry which is preliminary data.</text>
</comment>
<keyword evidence="2" id="KW-0378">Hydrolase</keyword>
<organism evidence="2 3">
    <name type="scientific">Protaetiibacter mangrovi</name>
    <dbReference type="NCBI Taxonomy" id="2970926"/>
    <lineage>
        <taxon>Bacteria</taxon>
        <taxon>Bacillati</taxon>
        <taxon>Actinomycetota</taxon>
        <taxon>Actinomycetes</taxon>
        <taxon>Micrococcales</taxon>
        <taxon>Microbacteriaceae</taxon>
        <taxon>Protaetiibacter</taxon>
    </lineage>
</organism>
<reference evidence="2 3" key="1">
    <citation type="submission" date="2022-08" db="EMBL/GenBank/DDBJ databases">
        <authorList>
            <person name="Li F."/>
        </authorList>
    </citation>
    <scope>NUCLEOTIDE SEQUENCE [LARGE SCALE GENOMIC DNA]</scope>
    <source>
        <strain evidence="2 3">10F1B-8-1</strain>
    </source>
</reference>
<dbReference type="EMBL" id="JANTHX010000005">
    <property type="protein sequence ID" value="MCS0499392.1"/>
    <property type="molecule type" value="Genomic_DNA"/>
</dbReference>
<gene>
    <name evidence="2" type="ORF">NUH29_07495</name>
</gene>
<dbReference type="CDD" id="cd00085">
    <property type="entry name" value="HNHc"/>
    <property type="match status" value="1"/>
</dbReference>
<dbReference type="GO" id="GO:0004519">
    <property type="term" value="F:endonuclease activity"/>
    <property type="evidence" value="ECO:0007669"/>
    <property type="project" value="UniProtKB-KW"/>
</dbReference>
<proteinExistence type="predicted"/>
<protein>
    <submittedName>
        <fullName evidence="2">HNH endonuclease</fullName>
    </submittedName>
</protein>
<accession>A0ABT1ZFC3</accession>
<keyword evidence="3" id="KW-1185">Reference proteome</keyword>
<evidence type="ECO:0000313" key="2">
    <source>
        <dbReference type="EMBL" id="MCS0499392.1"/>
    </source>
</evidence>
<dbReference type="Proteomes" id="UP001205337">
    <property type="component" value="Unassembled WGS sequence"/>
</dbReference>
<dbReference type="RefSeq" id="WP_258798409.1">
    <property type="nucleotide sequence ID" value="NZ_JANTHX010000005.1"/>
</dbReference>
<evidence type="ECO:0000259" key="1">
    <source>
        <dbReference type="Pfam" id="PF02720"/>
    </source>
</evidence>
<keyword evidence="2" id="KW-0540">Nuclease</keyword>
<keyword evidence="2" id="KW-0255">Endonuclease</keyword>
<sequence length="415" mass="45518">MENPTDPIAAADAALDRVVDIQARIDALAAERATALLDFEEAFQAAYAPEARAMRDRAERAELACALRTPERAVESLLGEARMLVHELPATLEALAEGRFSYRHAQVLVDETAGLASEDRAAIERVALGTAAITTVSQFRARVRRLREKRHPETMSERRRDAHLERTVALDPARDGMAYLTLYVGAVEASAIWNRATAAAARTHADGDPRTVTQLRVDLMVDALLERDTVLGLSRTQLEELGADPEAMAQVQSAEFGPFAGIVPTVIVTVPVGTLLGGTEPGHLDGVGPVDPATARGLASHAPTLFRLLTDPETGAHLSLSRTSYRIPEPLRRWLRLRDETCRFPMCRTCASRSDIDHTHDWAYDGPTDHDNLAHLSRGHHTLKHHGGWRVRQTRGGALTWTSYLGREYTTHPAA</sequence>
<evidence type="ECO:0000313" key="3">
    <source>
        <dbReference type="Proteomes" id="UP001205337"/>
    </source>
</evidence>
<name>A0ABT1ZFC3_9MICO</name>
<feature type="domain" description="DUF222" evidence="1">
    <location>
        <begin position="40"/>
        <end position="339"/>
    </location>
</feature>
<dbReference type="Pfam" id="PF02720">
    <property type="entry name" value="DUF222"/>
    <property type="match status" value="1"/>
</dbReference>
<dbReference type="InterPro" id="IPR003615">
    <property type="entry name" value="HNH_nuc"/>
</dbReference>
<dbReference type="InterPro" id="IPR003870">
    <property type="entry name" value="DUF222"/>
</dbReference>